<dbReference type="InterPro" id="IPR006680">
    <property type="entry name" value="Amidohydro-rel"/>
</dbReference>
<dbReference type="Proteomes" id="UP001597114">
    <property type="component" value="Unassembled WGS sequence"/>
</dbReference>
<proteinExistence type="predicted"/>
<dbReference type="SUPFAM" id="SSF51338">
    <property type="entry name" value="Composite domain of metallo-dependent hydrolases"/>
    <property type="match status" value="1"/>
</dbReference>
<dbReference type="EMBL" id="JBHUCO010000053">
    <property type="protein sequence ID" value="MFD1522918.1"/>
    <property type="molecule type" value="Genomic_DNA"/>
</dbReference>
<dbReference type="Gene3D" id="3.20.20.140">
    <property type="entry name" value="Metal-dependent hydrolases"/>
    <property type="match status" value="1"/>
</dbReference>
<dbReference type="InterPro" id="IPR011059">
    <property type="entry name" value="Metal-dep_hydrolase_composite"/>
</dbReference>
<name>A0ABW4F7D3_9PSEU</name>
<feature type="domain" description="Amidohydrolase-related" evidence="2">
    <location>
        <begin position="53"/>
        <end position="405"/>
    </location>
</feature>
<sequence length="442" mass="46111">MRTTLVADHVLLPDRVLSPGVVRIDDGTITAADPIGPAGPPAGPDTIRLDGRILMPGLVNSHTHTPMSLLKGVAEGWSLLTKEGWLNRVRALEAGLKPSAIPGAVAVSCAEMIASGTTTFADQYLFAEEIVPTVVRSGLRAAVAYGIVELGDDAARERELAACSDFLERTTGTGPLVRGWVGPHAFFVDNSEQAIEAELALADAHGAGLHAHFATSGEEDAWCRETVGTTALVRMKALGLLDRRVLLAHGCTVLPEDLPLLADTDVSLVFAPNVCMASGASPPPFREALDQGVTVALGTDNVCNNGSYDMFAEMRAMGRLASFVSRVPDAVPARTLLAMATTAGHRALGTGPAAGTIVPGAPADLIAVATADLCRGPVRMQSLESALVYGGSGHAAVDSMVDGRWLMREHTLLTLDASSSYELRDEDAETLLAAARARAAAT</sequence>
<evidence type="ECO:0000313" key="3">
    <source>
        <dbReference type="EMBL" id="MFD1522918.1"/>
    </source>
</evidence>
<dbReference type="PANTHER" id="PTHR43794">
    <property type="entry name" value="AMINOHYDROLASE SSNA-RELATED"/>
    <property type="match status" value="1"/>
</dbReference>
<dbReference type="Gene3D" id="2.30.40.10">
    <property type="entry name" value="Urease, subunit C, domain 1"/>
    <property type="match status" value="1"/>
</dbReference>
<gene>
    <name evidence="3" type="ORF">ACFSJD_35890</name>
</gene>
<dbReference type="RefSeq" id="WP_344726967.1">
    <property type="nucleotide sequence ID" value="NZ_BAAAUS010000042.1"/>
</dbReference>
<keyword evidence="1" id="KW-0378">Hydrolase</keyword>
<dbReference type="SUPFAM" id="SSF51556">
    <property type="entry name" value="Metallo-dependent hydrolases"/>
    <property type="match status" value="1"/>
</dbReference>
<reference evidence="4" key="1">
    <citation type="journal article" date="2019" name="Int. J. Syst. Evol. Microbiol.">
        <title>The Global Catalogue of Microorganisms (GCM) 10K type strain sequencing project: providing services to taxonomists for standard genome sequencing and annotation.</title>
        <authorList>
            <consortium name="The Broad Institute Genomics Platform"/>
            <consortium name="The Broad Institute Genome Sequencing Center for Infectious Disease"/>
            <person name="Wu L."/>
            <person name="Ma J."/>
        </authorList>
    </citation>
    <scope>NUCLEOTIDE SEQUENCE [LARGE SCALE GENOMIC DNA]</scope>
    <source>
        <strain evidence="4">CCM 7043</strain>
    </source>
</reference>
<keyword evidence="4" id="KW-1185">Reference proteome</keyword>
<organism evidence="3 4">
    <name type="scientific">Pseudonocardia yunnanensis</name>
    <dbReference type="NCBI Taxonomy" id="58107"/>
    <lineage>
        <taxon>Bacteria</taxon>
        <taxon>Bacillati</taxon>
        <taxon>Actinomycetota</taxon>
        <taxon>Actinomycetes</taxon>
        <taxon>Pseudonocardiales</taxon>
        <taxon>Pseudonocardiaceae</taxon>
        <taxon>Pseudonocardia</taxon>
    </lineage>
</organism>
<dbReference type="PANTHER" id="PTHR43794:SF11">
    <property type="entry name" value="AMIDOHYDROLASE-RELATED DOMAIN-CONTAINING PROTEIN"/>
    <property type="match status" value="1"/>
</dbReference>
<evidence type="ECO:0000256" key="1">
    <source>
        <dbReference type="ARBA" id="ARBA00022801"/>
    </source>
</evidence>
<comment type="caution">
    <text evidence="3">The sequence shown here is derived from an EMBL/GenBank/DDBJ whole genome shotgun (WGS) entry which is preliminary data.</text>
</comment>
<dbReference type="InterPro" id="IPR050287">
    <property type="entry name" value="MTA/SAH_deaminase"/>
</dbReference>
<evidence type="ECO:0000313" key="4">
    <source>
        <dbReference type="Proteomes" id="UP001597114"/>
    </source>
</evidence>
<dbReference type="InterPro" id="IPR032466">
    <property type="entry name" value="Metal_Hydrolase"/>
</dbReference>
<protein>
    <submittedName>
        <fullName evidence="3">Amidohydrolase family protein</fullName>
    </submittedName>
</protein>
<evidence type="ECO:0000259" key="2">
    <source>
        <dbReference type="Pfam" id="PF01979"/>
    </source>
</evidence>
<accession>A0ABW4F7D3</accession>
<dbReference type="Pfam" id="PF01979">
    <property type="entry name" value="Amidohydro_1"/>
    <property type="match status" value="1"/>
</dbReference>